<feature type="transmembrane region" description="Helical" evidence="1">
    <location>
        <begin position="89"/>
        <end position="106"/>
    </location>
</feature>
<protein>
    <submittedName>
        <fullName evidence="3">Antibiotic resistance protein VanZ</fullName>
    </submittedName>
</protein>
<accession>A0A922NZA9</accession>
<dbReference type="RefSeq" id="WP_037166701.1">
    <property type="nucleotide sequence ID" value="NZ_CAJXID010000013.1"/>
</dbReference>
<evidence type="ECO:0000313" key="3">
    <source>
        <dbReference type="EMBL" id="KEQ06139.1"/>
    </source>
</evidence>
<feature type="transmembrane region" description="Helical" evidence="1">
    <location>
        <begin position="58"/>
        <end position="77"/>
    </location>
</feature>
<evidence type="ECO:0000256" key="1">
    <source>
        <dbReference type="SAM" id="Phobius"/>
    </source>
</evidence>
<dbReference type="OrthoDB" id="7908547at2"/>
<feature type="domain" description="VanZ-like" evidence="2">
    <location>
        <begin position="40"/>
        <end position="106"/>
    </location>
</feature>
<reference evidence="3 4" key="1">
    <citation type="submission" date="2014-06" db="EMBL/GenBank/DDBJ databases">
        <title>Rhizobium pelagicum/R2-400B4.</title>
        <authorList>
            <person name="Kimes N.E."/>
            <person name="Lopez-Perez M."/>
        </authorList>
    </citation>
    <scope>NUCLEOTIDE SEQUENCE [LARGE SCALE GENOMIC DNA]</scope>
    <source>
        <strain evidence="3 4">R2-400B4</strain>
    </source>
</reference>
<comment type="caution">
    <text evidence="3">The sequence shown here is derived from an EMBL/GenBank/DDBJ whole genome shotgun (WGS) entry which is preliminary data.</text>
</comment>
<dbReference type="EMBL" id="JOKJ01000017">
    <property type="protein sequence ID" value="KEQ06139.1"/>
    <property type="molecule type" value="Genomic_DNA"/>
</dbReference>
<evidence type="ECO:0000313" key="4">
    <source>
        <dbReference type="Proteomes" id="UP000052167"/>
    </source>
</evidence>
<keyword evidence="1" id="KW-0472">Membrane</keyword>
<dbReference type="PIRSF" id="PIRSF033367">
    <property type="entry name" value="UCP033367_VanZ"/>
    <property type="match status" value="1"/>
</dbReference>
<name>A0A922NZA9_9HYPH</name>
<dbReference type="InterPro" id="IPR006976">
    <property type="entry name" value="VanZ-like"/>
</dbReference>
<dbReference type="Pfam" id="PF04892">
    <property type="entry name" value="VanZ"/>
    <property type="match status" value="1"/>
</dbReference>
<dbReference type="InterPro" id="IPR017015">
    <property type="entry name" value="UCP033367_VanZ"/>
</dbReference>
<keyword evidence="4" id="KW-1185">Reference proteome</keyword>
<proteinExistence type="predicted"/>
<evidence type="ECO:0000259" key="2">
    <source>
        <dbReference type="Pfam" id="PF04892"/>
    </source>
</evidence>
<sequence>MTDRLIKCAAWSVFAAIVAVTMSPIGLRPDDIFSVDLDRALAFMVVVMLFVLSYPRHFLVCALLLVAGACFIELLQFLSPTRHPRMEDALVKAAGAATGALAGWIINRLRHRPTLA</sequence>
<dbReference type="Proteomes" id="UP000052167">
    <property type="component" value="Unassembled WGS sequence"/>
</dbReference>
<keyword evidence="1" id="KW-0812">Transmembrane</keyword>
<keyword evidence="1" id="KW-1133">Transmembrane helix</keyword>
<gene>
    <name evidence="3" type="ORF">GV68_07670</name>
</gene>
<dbReference type="AlphaFoldDB" id="A0A922NZA9"/>
<feature type="transmembrane region" description="Helical" evidence="1">
    <location>
        <begin position="32"/>
        <end position="51"/>
    </location>
</feature>
<organism evidence="3 4">
    <name type="scientific">Pseudorhizobium pelagicum</name>
    <dbReference type="NCBI Taxonomy" id="1509405"/>
    <lineage>
        <taxon>Bacteria</taxon>
        <taxon>Pseudomonadati</taxon>
        <taxon>Pseudomonadota</taxon>
        <taxon>Alphaproteobacteria</taxon>
        <taxon>Hyphomicrobiales</taxon>
        <taxon>Rhizobiaceae</taxon>
        <taxon>Rhizobium/Agrobacterium group</taxon>
        <taxon>Pseudorhizobium</taxon>
    </lineage>
</organism>